<dbReference type="EMBL" id="JAIWYP010000014">
    <property type="protein sequence ID" value="KAH3706839.1"/>
    <property type="molecule type" value="Genomic_DNA"/>
</dbReference>
<reference evidence="1" key="1">
    <citation type="journal article" date="2019" name="bioRxiv">
        <title>The Genome of the Zebra Mussel, Dreissena polymorpha: A Resource for Invasive Species Research.</title>
        <authorList>
            <person name="McCartney M.A."/>
            <person name="Auch B."/>
            <person name="Kono T."/>
            <person name="Mallez S."/>
            <person name="Zhang Y."/>
            <person name="Obille A."/>
            <person name="Becker A."/>
            <person name="Abrahante J.E."/>
            <person name="Garbe J."/>
            <person name="Badalamenti J.P."/>
            <person name="Herman A."/>
            <person name="Mangelson H."/>
            <person name="Liachko I."/>
            <person name="Sullivan S."/>
            <person name="Sone E.D."/>
            <person name="Koren S."/>
            <person name="Silverstein K.A.T."/>
            <person name="Beckman K.B."/>
            <person name="Gohl D.M."/>
        </authorList>
    </citation>
    <scope>NUCLEOTIDE SEQUENCE</scope>
    <source>
        <strain evidence="1">Duluth1</strain>
        <tissue evidence="1">Whole animal</tissue>
    </source>
</reference>
<evidence type="ECO:0000313" key="1">
    <source>
        <dbReference type="EMBL" id="KAH3706839.1"/>
    </source>
</evidence>
<dbReference type="Proteomes" id="UP000828390">
    <property type="component" value="Unassembled WGS sequence"/>
</dbReference>
<keyword evidence="2" id="KW-1185">Reference proteome</keyword>
<name>A0A9D3YVY7_DREPO</name>
<comment type="caution">
    <text evidence="1">The sequence shown here is derived from an EMBL/GenBank/DDBJ whole genome shotgun (WGS) entry which is preliminary data.</text>
</comment>
<accession>A0A9D3YVY7</accession>
<reference evidence="1" key="2">
    <citation type="submission" date="2020-11" db="EMBL/GenBank/DDBJ databases">
        <authorList>
            <person name="McCartney M.A."/>
            <person name="Auch B."/>
            <person name="Kono T."/>
            <person name="Mallez S."/>
            <person name="Becker A."/>
            <person name="Gohl D.M."/>
            <person name="Silverstein K.A.T."/>
            <person name="Koren S."/>
            <person name="Bechman K.B."/>
            <person name="Herman A."/>
            <person name="Abrahante J.E."/>
            <person name="Garbe J."/>
        </authorList>
    </citation>
    <scope>NUCLEOTIDE SEQUENCE</scope>
    <source>
        <strain evidence="1">Duluth1</strain>
        <tissue evidence="1">Whole animal</tissue>
    </source>
</reference>
<evidence type="ECO:0000313" key="2">
    <source>
        <dbReference type="Proteomes" id="UP000828390"/>
    </source>
</evidence>
<proteinExistence type="predicted"/>
<gene>
    <name evidence="1" type="ORF">DPMN_066229</name>
</gene>
<dbReference type="AlphaFoldDB" id="A0A9D3YVY7"/>
<sequence>MICYHVCQDNERSQANLDETYDFLSTHYDSLTSTRIEDRTKALIQNINRTI</sequence>
<organism evidence="1 2">
    <name type="scientific">Dreissena polymorpha</name>
    <name type="common">Zebra mussel</name>
    <name type="synonym">Mytilus polymorpha</name>
    <dbReference type="NCBI Taxonomy" id="45954"/>
    <lineage>
        <taxon>Eukaryota</taxon>
        <taxon>Metazoa</taxon>
        <taxon>Spiralia</taxon>
        <taxon>Lophotrochozoa</taxon>
        <taxon>Mollusca</taxon>
        <taxon>Bivalvia</taxon>
        <taxon>Autobranchia</taxon>
        <taxon>Heteroconchia</taxon>
        <taxon>Euheterodonta</taxon>
        <taxon>Imparidentia</taxon>
        <taxon>Neoheterodontei</taxon>
        <taxon>Myida</taxon>
        <taxon>Dreissenoidea</taxon>
        <taxon>Dreissenidae</taxon>
        <taxon>Dreissena</taxon>
    </lineage>
</organism>
<protein>
    <submittedName>
        <fullName evidence="1">Uncharacterized protein</fullName>
    </submittedName>
</protein>